<feature type="compositionally biased region" description="Basic and acidic residues" evidence="8">
    <location>
        <begin position="33"/>
        <end position="43"/>
    </location>
</feature>
<dbReference type="InterPro" id="IPR000126">
    <property type="entry name" value="V8_ser_AS"/>
</dbReference>
<dbReference type="InterPro" id="IPR043504">
    <property type="entry name" value="Peptidase_S1_PA_chymotrypsin"/>
</dbReference>
<dbReference type="HOGENOM" id="CLU_073589_0_0_5"/>
<evidence type="ECO:0000256" key="2">
    <source>
        <dbReference type="ARBA" id="ARBA00022670"/>
    </source>
</evidence>
<dbReference type="eggNOG" id="COG3591">
    <property type="taxonomic scope" value="Bacteria"/>
</dbReference>
<sequence length="363" mass="39702">MAQAPRKPATPRQRRSPRAATQSEPASSMATIEQHKAVSDPQHDPWVLPSFMSETNGGGSAEQVPGFNIFRAITSGFESKRVAGPTTVLARPDGGFFSEGTPPLSPSPQARAFAAKPENVMGVDNRAMVPDTSTTPWRCICHLEVEYESGPVGFGTGFIIGPKAVLTAAHVIYNNTGGNNRRARNIRVIPGRNGTTAPYGYFVTSLDRCIIPEQWRQASDTIGDTAAAADYAVIQFPEQSECDGLTSADRLGYFGLKCFADEDSENKAQMLFVNNAGYPYEADKPYGTLWYNAGRIRKMGPSFVEYMVDTEGGQSGSPVYFYDDQTKQRYVIAVHTTGDFVNRGLRITPEIFTNLKQWTGRSI</sequence>
<dbReference type="PANTHER" id="PTHR15462">
    <property type="entry name" value="SERINE PROTEASE"/>
    <property type="match status" value="1"/>
</dbReference>
<feature type="active site" description="Charge relay system" evidence="6">
    <location>
        <position position="230"/>
    </location>
</feature>
<dbReference type="SUPFAM" id="SSF50494">
    <property type="entry name" value="Trypsin-like serine proteases"/>
    <property type="match status" value="1"/>
</dbReference>
<feature type="region of interest" description="Disordered" evidence="8">
    <location>
        <begin position="1"/>
        <end position="59"/>
    </location>
</feature>
<feature type="active site" description="Charge relay system" evidence="6">
    <location>
        <position position="170"/>
    </location>
</feature>
<dbReference type="InterPro" id="IPR008256">
    <property type="entry name" value="Peptidase_S1B"/>
</dbReference>
<dbReference type="OrthoDB" id="606379at2"/>
<evidence type="ECO:0000313" key="9">
    <source>
        <dbReference type="EMBL" id="ABD88954.1"/>
    </source>
</evidence>
<dbReference type="Pfam" id="PF13365">
    <property type="entry name" value="Trypsin_2"/>
    <property type="match status" value="1"/>
</dbReference>
<dbReference type="KEGG" id="rpc:RPC_3414"/>
<protein>
    <recommendedName>
        <fullName evidence="7">Serine protease</fullName>
        <ecNumber evidence="7">3.4.21.-</ecNumber>
    </recommendedName>
</protein>
<name>Q211I2_RHOPB</name>
<dbReference type="PRINTS" id="PR00839">
    <property type="entry name" value="V8PROTEASE"/>
</dbReference>
<keyword evidence="4 7" id="KW-0378">Hydrolase</keyword>
<organism evidence="9">
    <name type="scientific">Rhodopseudomonas palustris (strain BisB18)</name>
    <dbReference type="NCBI Taxonomy" id="316056"/>
    <lineage>
        <taxon>Bacteria</taxon>
        <taxon>Pseudomonadati</taxon>
        <taxon>Pseudomonadota</taxon>
        <taxon>Alphaproteobacteria</taxon>
        <taxon>Hyphomicrobiales</taxon>
        <taxon>Nitrobacteraceae</taxon>
        <taxon>Rhodopseudomonas</taxon>
    </lineage>
</organism>
<dbReference type="AlphaFoldDB" id="Q211I2"/>
<reference evidence="9" key="1">
    <citation type="submission" date="2006-03" db="EMBL/GenBank/DDBJ databases">
        <title>Complete sequence of Rhodopseudomonas palustris BisB18.</title>
        <authorList>
            <consortium name="US DOE Joint Genome Institute"/>
            <person name="Copeland A."/>
            <person name="Lucas S."/>
            <person name="Lapidus A."/>
            <person name="Barry K."/>
            <person name="Detter J.C."/>
            <person name="Glavina del Rio T."/>
            <person name="Hammon N."/>
            <person name="Israni S."/>
            <person name="Dalin E."/>
            <person name="Tice H."/>
            <person name="Pitluck S."/>
            <person name="Chain P."/>
            <person name="Malfatti S."/>
            <person name="Shin M."/>
            <person name="Vergez L."/>
            <person name="Schmutz J."/>
            <person name="Larimer F."/>
            <person name="Land M."/>
            <person name="Hauser L."/>
            <person name="Pelletier D.A."/>
            <person name="Kyrpides N."/>
            <person name="Anderson I."/>
            <person name="Oda Y."/>
            <person name="Harwood C.S."/>
            <person name="Richardson P."/>
        </authorList>
    </citation>
    <scope>NUCLEOTIDE SEQUENCE [LARGE SCALE GENOMIC DNA]</scope>
    <source>
        <strain evidence="9">BisB18</strain>
    </source>
</reference>
<keyword evidence="2 7" id="KW-0645">Protease</keyword>
<evidence type="ECO:0000256" key="3">
    <source>
        <dbReference type="ARBA" id="ARBA00022729"/>
    </source>
</evidence>
<accession>Q211I2</accession>
<evidence type="ECO:0000256" key="5">
    <source>
        <dbReference type="ARBA" id="ARBA00022825"/>
    </source>
</evidence>
<gene>
    <name evidence="9" type="ordered locus">RPC_3414</name>
</gene>
<evidence type="ECO:0000256" key="4">
    <source>
        <dbReference type="ARBA" id="ARBA00022801"/>
    </source>
</evidence>
<evidence type="ECO:0000256" key="8">
    <source>
        <dbReference type="SAM" id="MobiDB-lite"/>
    </source>
</evidence>
<dbReference type="GO" id="GO:0008236">
    <property type="term" value="F:serine-type peptidase activity"/>
    <property type="evidence" value="ECO:0007669"/>
    <property type="project" value="UniProtKB-KW"/>
</dbReference>
<comment type="similarity">
    <text evidence="1 7">Belongs to the peptidase S1B family.</text>
</comment>
<dbReference type="PROSITE" id="PS00673">
    <property type="entry name" value="V8_SER"/>
    <property type="match status" value="1"/>
</dbReference>
<dbReference type="GO" id="GO:0006508">
    <property type="term" value="P:proteolysis"/>
    <property type="evidence" value="ECO:0007669"/>
    <property type="project" value="UniProtKB-KW"/>
</dbReference>
<keyword evidence="3" id="KW-0732">Signal</keyword>
<dbReference type="InterPro" id="IPR009003">
    <property type="entry name" value="Peptidase_S1_PA"/>
</dbReference>
<evidence type="ECO:0000256" key="6">
    <source>
        <dbReference type="PIRSR" id="PIRSR608256-1"/>
    </source>
</evidence>
<keyword evidence="5 7" id="KW-0720">Serine protease</keyword>
<evidence type="ECO:0000256" key="1">
    <source>
        <dbReference type="ARBA" id="ARBA00008764"/>
    </source>
</evidence>
<dbReference type="InterPro" id="IPR050966">
    <property type="entry name" value="Glutamyl_endopeptidase"/>
</dbReference>
<dbReference type="EC" id="3.4.21.-" evidence="7"/>
<dbReference type="PANTHER" id="PTHR15462:SF8">
    <property type="entry name" value="SERINE PROTEASE"/>
    <property type="match status" value="1"/>
</dbReference>
<evidence type="ECO:0000256" key="7">
    <source>
        <dbReference type="RuleBase" id="RU004296"/>
    </source>
</evidence>
<dbReference type="Gene3D" id="2.40.10.10">
    <property type="entry name" value="Trypsin-like serine proteases"/>
    <property type="match status" value="2"/>
</dbReference>
<proteinExistence type="inferred from homology"/>
<dbReference type="STRING" id="316056.RPC_3414"/>
<feature type="compositionally biased region" description="Polar residues" evidence="8">
    <location>
        <begin position="19"/>
        <end position="31"/>
    </location>
</feature>
<feature type="active site" description="Charge relay system" evidence="6">
    <location>
        <position position="315"/>
    </location>
</feature>
<dbReference type="EMBL" id="CP000301">
    <property type="protein sequence ID" value="ABD88954.1"/>
    <property type="molecule type" value="Genomic_DNA"/>
</dbReference>